<evidence type="ECO:0000256" key="1">
    <source>
        <dbReference type="ARBA" id="ARBA00005356"/>
    </source>
</evidence>
<dbReference type="SMART" id="SM01278">
    <property type="entry name" value="MAPKK1_Int"/>
    <property type="match status" value="1"/>
</dbReference>
<dbReference type="SUPFAM" id="SSF103196">
    <property type="entry name" value="Roadblock/LC7 domain"/>
    <property type="match status" value="1"/>
</dbReference>
<name>A0A182THL1_9DIPT</name>
<dbReference type="GO" id="GO:0032008">
    <property type="term" value="P:positive regulation of TOR signaling"/>
    <property type="evidence" value="ECO:0007669"/>
    <property type="project" value="TreeGrafter"/>
</dbReference>
<proteinExistence type="inferred from homology"/>
<dbReference type="Gene3D" id="3.30.450.30">
    <property type="entry name" value="Dynein light chain 2a, cytoplasmic"/>
    <property type="match status" value="1"/>
</dbReference>
<reference evidence="2" key="2">
    <citation type="submission" date="2020-05" db="UniProtKB">
        <authorList>
            <consortium name="EnsemblMetazoa"/>
        </authorList>
    </citation>
    <scope>IDENTIFICATION</scope>
    <source>
        <strain evidence="2">CM1001059</strain>
    </source>
</reference>
<dbReference type="FunFam" id="3.30.450.30:FF:000003">
    <property type="entry name" value="ragulator complex protein LAMTOR3 homolog"/>
    <property type="match status" value="1"/>
</dbReference>
<reference evidence="3" key="1">
    <citation type="submission" date="2014-01" db="EMBL/GenBank/DDBJ databases">
        <title>The Genome Sequence of Anopheles melas CM1001059_A (V2).</title>
        <authorList>
            <consortium name="The Broad Institute Genomics Platform"/>
            <person name="Neafsey D.E."/>
            <person name="Besansky N."/>
            <person name="Howell P."/>
            <person name="Walton C."/>
            <person name="Young S.K."/>
            <person name="Zeng Q."/>
            <person name="Gargeya S."/>
            <person name="Fitzgerald M."/>
            <person name="Haas B."/>
            <person name="Abouelleil A."/>
            <person name="Allen A.W."/>
            <person name="Alvarado L."/>
            <person name="Arachchi H.M."/>
            <person name="Berlin A.M."/>
            <person name="Chapman S.B."/>
            <person name="Gainer-Dewar J."/>
            <person name="Goldberg J."/>
            <person name="Griggs A."/>
            <person name="Gujja S."/>
            <person name="Hansen M."/>
            <person name="Howarth C."/>
            <person name="Imamovic A."/>
            <person name="Ireland A."/>
            <person name="Larimer J."/>
            <person name="McCowan C."/>
            <person name="Murphy C."/>
            <person name="Pearson M."/>
            <person name="Poon T.W."/>
            <person name="Priest M."/>
            <person name="Roberts A."/>
            <person name="Saif S."/>
            <person name="Shea T."/>
            <person name="Sisk P."/>
            <person name="Sykes S."/>
            <person name="Wortman J."/>
            <person name="Nusbaum C."/>
            <person name="Birren B."/>
        </authorList>
    </citation>
    <scope>NUCLEOTIDE SEQUENCE [LARGE SCALE GENOMIC DNA]</scope>
    <source>
        <strain evidence="3">CM1001059</strain>
    </source>
</reference>
<evidence type="ECO:0000313" key="2">
    <source>
        <dbReference type="EnsemblMetazoa" id="AMEC002446-PA"/>
    </source>
</evidence>
<dbReference type="EnsemblMetazoa" id="AMEC002446-RA">
    <property type="protein sequence ID" value="AMEC002446-PA"/>
    <property type="gene ID" value="AMEC002446"/>
</dbReference>
<comment type="similarity">
    <text evidence="1">Belongs to the LAMTOR3 family.</text>
</comment>
<dbReference type="AlphaFoldDB" id="A0A182THL1"/>
<dbReference type="PANTHER" id="PTHR13378">
    <property type="entry name" value="REGULATOR COMPLEX PROTEIN LAMTOR3"/>
    <property type="match status" value="1"/>
</dbReference>
<dbReference type="PANTHER" id="PTHR13378:SF1">
    <property type="entry name" value="RAGULATOR COMPLEX PROTEIN LAMTOR3"/>
    <property type="match status" value="1"/>
</dbReference>
<dbReference type="GO" id="GO:0071986">
    <property type="term" value="C:Ragulator complex"/>
    <property type="evidence" value="ECO:0007669"/>
    <property type="project" value="TreeGrafter"/>
</dbReference>
<sequence>MTDDVKRFFHNIRKRVAGLNCIIITDRDGVPLMKVGDDKSLGMIMKPSFHTTFTMATEQSNKLGLGRNRNIISVYTGYQVVQMNKLPLLVTFIGTESCNIGHILALDQQIELVLDEVKVAVTETKDSADDGGDGGDCWARFCSSSAMMRSSAFSICCVERASSVLSLYESSTISRTFSSRSRKLAICVSILSRSMRQDSSSRFGGGGRSSDRGFFASVSPAWARSSSMWNQVLMSRTDSSRHFAALLIIH</sequence>
<accession>A0A182THL1</accession>
<dbReference type="STRING" id="34690.A0A182THL1"/>
<keyword evidence="3" id="KW-1185">Reference proteome</keyword>
<dbReference type="GO" id="GO:0071230">
    <property type="term" value="P:cellular response to amino acid stimulus"/>
    <property type="evidence" value="ECO:0007669"/>
    <property type="project" value="TreeGrafter"/>
</dbReference>
<dbReference type="Proteomes" id="UP000075902">
    <property type="component" value="Unassembled WGS sequence"/>
</dbReference>
<evidence type="ECO:0000313" key="3">
    <source>
        <dbReference type="Proteomes" id="UP000075902"/>
    </source>
</evidence>
<organism evidence="2 3">
    <name type="scientific">Anopheles melas</name>
    <dbReference type="NCBI Taxonomy" id="34690"/>
    <lineage>
        <taxon>Eukaryota</taxon>
        <taxon>Metazoa</taxon>
        <taxon>Ecdysozoa</taxon>
        <taxon>Arthropoda</taxon>
        <taxon>Hexapoda</taxon>
        <taxon>Insecta</taxon>
        <taxon>Pterygota</taxon>
        <taxon>Neoptera</taxon>
        <taxon>Endopterygota</taxon>
        <taxon>Diptera</taxon>
        <taxon>Nematocera</taxon>
        <taxon>Culicoidea</taxon>
        <taxon>Culicidae</taxon>
        <taxon>Anophelinae</taxon>
        <taxon>Anopheles</taxon>
    </lineage>
</organism>
<dbReference type="InterPro" id="IPR015019">
    <property type="entry name" value="LAMTOR3"/>
</dbReference>
<dbReference type="VEuPathDB" id="VectorBase:AMEC002446"/>
<dbReference type="Pfam" id="PF08923">
    <property type="entry name" value="MAPKK1_Int"/>
    <property type="match status" value="1"/>
</dbReference>
<protein>
    <submittedName>
        <fullName evidence="2">Uncharacterized protein</fullName>
    </submittedName>
</protein>